<keyword evidence="9 13" id="KW-0406">Ion transport</keyword>
<comment type="subcellular location">
    <subcellularLocation>
        <location evidence="1 13">Cell inner membrane</location>
        <topology evidence="1 13">Multi-pass membrane protein</topology>
    </subcellularLocation>
</comment>
<dbReference type="KEGG" id="ava:Ava_1759"/>
<evidence type="ECO:0000256" key="1">
    <source>
        <dbReference type="ARBA" id="ARBA00004429"/>
    </source>
</evidence>
<dbReference type="Gene3D" id="1.10.1760.20">
    <property type="match status" value="1"/>
</dbReference>
<gene>
    <name evidence="13" type="primary">cbiM</name>
    <name evidence="14" type="ordered locus">Ava_1759</name>
</gene>
<comment type="function">
    <text evidence="13">Part of the energy-coupling factor (ECF) transporter complex CbiMNOQ involved in cobalt import.</text>
</comment>
<comment type="subunit">
    <text evidence="13">Forms an energy-coupling factor (ECF) transporter complex composed of an ATP-binding protein (A component, CbiO), a transmembrane protein (T component, CbiQ) and 2 possible substrate-capture proteins (S components, CbiM and CbiN) of unknown stoichimetry.</text>
</comment>
<dbReference type="AlphaFoldDB" id="Q3MCA5"/>
<evidence type="ECO:0000256" key="4">
    <source>
        <dbReference type="ARBA" id="ARBA00022448"/>
    </source>
</evidence>
<dbReference type="Pfam" id="PF01891">
    <property type="entry name" value="CbiM"/>
    <property type="match status" value="1"/>
</dbReference>
<dbReference type="GO" id="GO:0009236">
    <property type="term" value="P:cobalamin biosynthetic process"/>
    <property type="evidence" value="ECO:0007669"/>
    <property type="project" value="UniProtKB-UniRule"/>
</dbReference>
<feature type="transmembrane region" description="Helical" evidence="13">
    <location>
        <begin position="138"/>
        <end position="157"/>
    </location>
</feature>
<accession>Q3MCA5</accession>
<dbReference type="HAMAP" id="MF_01462">
    <property type="entry name" value="CbiM"/>
    <property type="match status" value="1"/>
</dbReference>
<dbReference type="eggNOG" id="COG0310">
    <property type="taxonomic scope" value="Bacteria"/>
</dbReference>
<feature type="transmembrane region" description="Helical" evidence="13">
    <location>
        <begin position="40"/>
        <end position="61"/>
    </location>
</feature>
<dbReference type="FunFam" id="1.10.1760.20:FF:000001">
    <property type="entry name" value="Cobalt transport protein CbiM"/>
    <property type="match status" value="1"/>
</dbReference>
<feature type="transmembrane region" description="Helical" evidence="13">
    <location>
        <begin position="169"/>
        <end position="196"/>
    </location>
</feature>
<keyword evidence="4 13" id="KW-0813">Transport</keyword>
<evidence type="ECO:0000313" key="14">
    <source>
        <dbReference type="EMBL" id="ABA21381.1"/>
    </source>
</evidence>
<dbReference type="EMBL" id="CP000117">
    <property type="protein sequence ID" value="ABA21381.1"/>
    <property type="molecule type" value="Genomic_DNA"/>
</dbReference>
<keyword evidence="6 13" id="KW-0169">Cobalamin biosynthesis</keyword>
<dbReference type="HOGENOM" id="CLU_052508_3_0_3"/>
<evidence type="ECO:0000256" key="7">
    <source>
        <dbReference type="ARBA" id="ARBA00022692"/>
    </source>
</evidence>
<feature type="transmembrane region" description="Helical" evidence="13">
    <location>
        <begin position="73"/>
        <end position="90"/>
    </location>
</feature>
<keyword evidence="7 13" id="KW-0812">Transmembrane</keyword>
<dbReference type="PANTHER" id="PTHR43627:SF1">
    <property type="entry name" value="COBALT TRANSPORT PROTEIN CBIM"/>
    <property type="match status" value="1"/>
</dbReference>
<dbReference type="STRING" id="240292.Ava_1759"/>
<comment type="pathway">
    <text evidence="2 13">Cofactor biosynthesis; adenosylcobalamin biosynthesis.</text>
</comment>
<evidence type="ECO:0000256" key="8">
    <source>
        <dbReference type="ARBA" id="ARBA00022989"/>
    </source>
</evidence>
<keyword evidence="5 13" id="KW-1003">Cell membrane</keyword>
<evidence type="ECO:0000256" key="10">
    <source>
        <dbReference type="ARBA" id="ARBA00023136"/>
    </source>
</evidence>
<sequence length="258" mass="27592">MILTSKRASLILMGILSFYIIVSSSAPAYAMHIMEGYLPAGWAAFWWLVALPFMVLGVRSLTRITKANPELKLLLALAGAFTFVLSALKLPSVTGSCSHPTGTGLGAVLFGPLAMSVLGSLVLLFQALLLAHGGLTTLGANAFSMAIAGPFAAYWIYHLTIQLTGKQRIAIFLAATLADLLTYIITSVQLALAFPAPVGGFIASFAKFAGIFAITQIPLAISEGLLTVLVWNWLQSYSPQELQLLKLIQREPQSHESI</sequence>
<feature type="transmembrane region" description="Helical" evidence="13">
    <location>
        <begin position="208"/>
        <end position="234"/>
    </location>
</feature>
<evidence type="ECO:0000256" key="6">
    <source>
        <dbReference type="ARBA" id="ARBA00022573"/>
    </source>
</evidence>
<evidence type="ECO:0000256" key="12">
    <source>
        <dbReference type="ARBA" id="ARBA00060918"/>
    </source>
</evidence>
<dbReference type="InterPro" id="IPR018024">
    <property type="entry name" value="CbiM"/>
</dbReference>
<feature type="transmembrane region" description="Helical" evidence="13">
    <location>
        <begin position="110"/>
        <end position="131"/>
    </location>
</feature>
<dbReference type="UniPathway" id="UPA00148"/>
<keyword evidence="8 13" id="KW-1133">Transmembrane helix</keyword>
<comment type="similarity">
    <text evidence="12 13">Belongs to the CbiM family.</text>
</comment>
<evidence type="ECO:0000256" key="3">
    <source>
        <dbReference type="ARBA" id="ARBA00022426"/>
    </source>
</evidence>
<evidence type="ECO:0000256" key="9">
    <source>
        <dbReference type="ARBA" id="ARBA00023065"/>
    </source>
</evidence>
<dbReference type="GO" id="GO:0015087">
    <property type="term" value="F:cobalt ion transmembrane transporter activity"/>
    <property type="evidence" value="ECO:0007669"/>
    <property type="project" value="UniProtKB-UniRule"/>
</dbReference>
<evidence type="ECO:0000256" key="13">
    <source>
        <dbReference type="HAMAP-Rule" id="MF_01462"/>
    </source>
</evidence>
<reference evidence="15" key="1">
    <citation type="journal article" date="2014" name="Stand. Genomic Sci.">
        <title>Complete genome sequence of Anabaena variabilis ATCC 29413.</title>
        <authorList>
            <person name="Thiel T."/>
            <person name="Pratte B.S."/>
            <person name="Zhong J."/>
            <person name="Goodwin L."/>
            <person name="Copeland A."/>
            <person name="Lucas S."/>
            <person name="Han C."/>
            <person name="Pitluck S."/>
            <person name="Land M.L."/>
            <person name="Kyrpides N.C."/>
            <person name="Woyke T."/>
        </authorList>
    </citation>
    <scope>NUCLEOTIDE SEQUENCE [LARGE SCALE GENOMIC DNA]</scope>
    <source>
        <strain evidence="15">ATCC 29413 / PCC 7937</strain>
    </source>
</reference>
<evidence type="ECO:0000256" key="5">
    <source>
        <dbReference type="ARBA" id="ARBA00022475"/>
    </source>
</evidence>
<dbReference type="InterPro" id="IPR002751">
    <property type="entry name" value="CbiM/NikMN"/>
</dbReference>
<proteinExistence type="inferred from homology"/>
<evidence type="ECO:0000313" key="15">
    <source>
        <dbReference type="Proteomes" id="UP000002533"/>
    </source>
</evidence>
<keyword evidence="13" id="KW-0997">Cell inner membrane</keyword>
<evidence type="ECO:0000256" key="11">
    <source>
        <dbReference type="ARBA" id="ARBA00023285"/>
    </source>
</evidence>
<name>Q3MCA5_TRIV2</name>
<protein>
    <recommendedName>
        <fullName evidence="13">Cobalt transport protein CbiM</fullName>
    </recommendedName>
    <alternativeName>
        <fullName evidence="13">Energy-coupling factor transporter probable substrate-capture protein CbiM</fullName>
        <shortName evidence="13">ECF transporter S component CbiM</shortName>
    </alternativeName>
</protein>
<keyword evidence="11 13" id="KW-0170">Cobalt</keyword>
<organism evidence="14 15">
    <name type="scientific">Trichormus variabilis (strain ATCC 29413 / PCC 7937)</name>
    <name type="common">Anabaena variabilis</name>
    <dbReference type="NCBI Taxonomy" id="240292"/>
    <lineage>
        <taxon>Bacteria</taxon>
        <taxon>Bacillati</taxon>
        <taxon>Cyanobacteriota</taxon>
        <taxon>Cyanophyceae</taxon>
        <taxon>Nostocales</taxon>
        <taxon>Nostocaceae</taxon>
        <taxon>Trichormus</taxon>
    </lineage>
</organism>
<dbReference type="NCBIfam" id="NF006184">
    <property type="entry name" value="PRK08319.1"/>
    <property type="match status" value="1"/>
</dbReference>
<dbReference type="NCBIfam" id="TIGR00123">
    <property type="entry name" value="cbiM"/>
    <property type="match status" value="1"/>
</dbReference>
<keyword evidence="10 13" id="KW-0472">Membrane</keyword>
<keyword evidence="3 13" id="KW-0171">Cobalt transport</keyword>
<evidence type="ECO:0000256" key="2">
    <source>
        <dbReference type="ARBA" id="ARBA00004953"/>
    </source>
</evidence>
<dbReference type="GO" id="GO:0043190">
    <property type="term" value="C:ATP-binding cassette (ABC) transporter complex"/>
    <property type="evidence" value="ECO:0007669"/>
    <property type="project" value="InterPro"/>
</dbReference>
<dbReference type="Proteomes" id="UP000002533">
    <property type="component" value="Chromosome"/>
</dbReference>
<dbReference type="PANTHER" id="PTHR43627">
    <property type="match status" value="1"/>
</dbReference>